<keyword evidence="4" id="KW-1185">Reference proteome</keyword>
<feature type="region of interest" description="Disordered" evidence="1">
    <location>
        <begin position="1"/>
        <end position="36"/>
    </location>
</feature>
<reference evidence="3 4" key="1">
    <citation type="submission" date="2014-01" db="EMBL/GenBank/DDBJ databases">
        <authorList>
            <person name="Dobos K."/>
            <person name="Lenaerts A."/>
            <person name="Ordway D."/>
            <person name="DeGroote M.A."/>
            <person name="Parker T."/>
            <person name="Sizemore C."/>
            <person name="Tallon L.J."/>
            <person name="Sadzewicz L.K."/>
            <person name="Sengamalay N."/>
            <person name="Fraser C.M."/>
            <person name="Hine E."/>
            <person name="Shefchek K.A."/>
            <person name="Das S.P."/>
            <person name="Tettelin H."/>
        </authorList>
    </citation>
    <scope>NUCLEOTIDE SEQUENCE [LARGE SCALE GENOMIC DNA]</scope>
    <source>
        <strain evidence="3 4">Harvey</strain>
    </source>
</reference>
<comment type="caution">
    <text evidence="3">The sequence shown here is derived from an EMBL/GenBank/DDBJ whole genome shotgun (WGS) entry which is preliminary data.</text>
</comment>
<name>A0ABN0R9J7_MYCUL</name>
<evidence type="ECO:0000313" key="3">
    <source>
        <dbReference type="EMBL" id="EUA93559.1"/>
    </source>
</evidence>
<protein>
    <submittedName>
        <fullName evidence="3">SecA precross-linking domain protein</fullName>
    </submittedName>
</protein>
<evidence type="ECO:0000259" key="2">
    <source>
        <dbReference type="Pfam" id="PF01043"/>
    </source>
</evidence>
<evidence type="ECO:0000313" key="4">
    <source>
        <dbReference type="Proteomes" id="UP000020681"/>
    </source>
</evidence>
<dbReference type="Pfam" id="PF01043">
    <property type="entry name" value="SecA_PP_bind"/>
    <property type="match status" value="1"/>
</dbReference>
<accession>A0ABN0R9J7</accession>
<proteinExistence type="predicted"/>
<organism evidence="3 4">
    <name type="scientific">Mycobacterium ulcerans str. Harvey</name>
    <dbReference type="NCBI Taxonomy" id="1299332"/>
    <lineage>
        <taxon>Bacteria</taxon>
        <taxon>Bacillati</taxon>
        <taxon>Actinomycetota</taxon>
        <taxon>Actinomycetes</taxon>
        <taxon>Mycobacteriales</taxon>
        <taxon>Mycobacteriaceae</taxon>
        <taxon>Mycobacterium</taxon>
        <taxon>Mycobacterium ulcerans group</taxon>
    </lineage>
</organism>
<dbReference type="EMBL" id="JAOL01000057">
    <property type="protein sequence ID" value="EUA93559.1"/>
    <property type="molecule type" value="Genomic_DNA"/>
</dbReference>
<dbReference type="InterPro" id="IPR036670">
    <property type="entry name" value="SecA_X-link_sf"/>
</dbReference>
<dbReference type="SUPFAM" id="SSF81767">
    <property type="entry name" value="Pre-protein crosslinking domain of SecA"/>
    <property type="match status" value="1"/>
</dbReference>
<sequence length="62" mass="6981">MHELGWSSSKTSSASTTSTRPPTRRGQLPQQRPEAKELFNRDKDYIVRNGEVLIVDEFTAGC</sequence>
<dbReference type="Gene3D" id="3.90.1440.10">
    <property type="entry name" value="SecA, preprotein cross-linking domain"/>
    <property type="match status" value="1"/>
</dbReference>
<dbReference type="Proteomes" id="UP000020681">
    <property type="component" value="Unassembled WGS sequence"/>
</dbReference>
<gene>
    <name evidence="3" type="ORF">I551_9189</name>
</gene>
<feature type="compositionally biased region" description="Low complexity" evidence="1">
    <location>
        <begin position="7"/>
        <end position="19"/>
    </location>
</feature>
<dbReference type="InterPro" id="IPR011130">
    <property type="entry name" value="SecA_preprotein_X-link_dom"/>
</dbReference>
<feature type="domain" description="SecA preprotein cross-linking" evidence="2">
    <location>
        <begin position="34"/>
        <end position="59"/>
    </location>
</feature>
<evidence type="ECO:0000256" key="1">
    <source>
        <dbReference type="SAM" id="MobiDB-lite"/>
    </source>
</evidence>